<feature type="chain" id="PRO_5008518598" evidence="1">
    <location>
        <begin position="20"/>
        <end position="120"/>
    </location>
</feature>
<feature type="signal peptide" evidence="1">
    <location>
        <begin position="1"/>
        <end position="19"/>
    </location>
</feature>
<gene>
    <name evidence="2" type="ORF">ATE48_00110</name>
</gene>
<dbReference type="AlphaFoldDB" id="A0A1B1AD05"/>
<protein>
    <submittedName>
        <fullName evidence="2">Uncharacterized protein</fullName>
    </submittedName>
</protein>
<dbReference type="Proteomes" id="UP000092498">
    <property type="component" value="Chromosome"/>
</dbReference>
<proteinExistence type="predicted"/>
<evidence type="ECO:0000313" key="2">
    <source>
        <dbReference type="EMBL" id="ANP44437.1"/>
    </source>
</evidence>
<name>A0A1B1AD05_9PROT</name>
<reference evidence="2 3" key="1">
    <citation type="submission" date="2015-11" db="EMBL/GenBank/DDBJ databases">
        <title>Whole-Genome Sequence of Candidatus Oderbacter manganicum from the National Park Lower Oder Valley, Germany.</title>
        <authorList>
            <person name="Braun B."/>
            <person name="Liere K."/>
            <person name="Szewzyk U."/>
        </authorList>
    </citation>
    <scope>NUCLEOTIDE SEQUENCE [LARGE SCALE GENOMIC DNA]</scope>
    <source>
        <strain evidence="2 3">OTSz_A_272</strain>
    </source>
</reference>
<dbReference type="EMBL" id="CP013244">
    <property type="protein sequence ID" value="ANP44437.1"/>
    <property type="molecule type" value="Genomic_DNA"/>
</dbReference>
<evidence type="ECO:0000313" key="3">
    <source>
        <dbReference type="Proteomes" id="UP000092498"/>
    </source>
</evidence>
<dbReference type="InParanoid" id="A0A1B1AD05"/>
<keyword evidence="3" id="KW-1185">Reference proteome</keyword>
<dbReference type="RefSeq" id="WP_066766484.1">
    <property type="nucleotide sequence ID" value="NZ_CP013244.1"/>
</dbReference>
<dbReference type="KEGG" id="cbot:ATE48_00110"/>
<accession>A0A1B1AD05</accession>
<organism evidence="2 3">
    <name type="scientific">Candidatus Viadribacter manganicus</name>
    <dbReference type="NCBI Taxonomy" id="1759059"/>
    <lineage>
        <taxon>Bacteria</taxon>
        <taxon>Pseudomonadati</taxon>
        <taxon>Pseudomonadota</taxon>
        <taxon>Alphaproteobacteria</taxon>
        <taxon>Hyphomonadales</taxon>
        <taxon>Hyphomonadaceae</taxon>
        <taxon>Candidatus Viadribacter</taxon>
    </lineage>
</organism>
<keyword evidence="1" id="KW-0732">Signal</keyword>
<evidence type="ECO:0000256" key="1">
    <source>
        <dbReference type="SAM" id="SignalP"/>
    </source>
</evidence>
<sequence>MRFVLAAVFMAAFTLSAHAQETTAPPATVAPSACAAVPAPPTPPNGARSNAEQMTAAVAQYEAWNTSSTALMQCRIQEVRALRAQTDAREAEYNAALAAGREAGVAWQAQVDAFQARQRR</sequence>